<dbReference type="GO" id="GO:0006281">
    <property type="term" value="P:DNA repair"/>
    <property type="evidence" value="ECO:0007669"/>
    <property type="project" value="InterPro"/>
</dbReference>
<dbReference type="RefSeq" id="WP_058461646.1">
    <property type="nucleotide sequence ID" value="NZ_CAAAHS010000004.1"/>
</dbReference>
<dbReference type="EMBL" id="LNKA01000001">
    <property type="protein sequence ID" value="KTC65923.1"/>
    <property type="molecule type" value="Genomic_DNA"/>
</dbReference>
<dbReference type="OrthoDB" id="9809852at2"/>
<gene>
    <name evidence="10" type="primary">recJ</name>
    <name evidence="10" type="ORF">Lade_0581</name>
    <name evidence="11" type="ORF">NCTC12735_01177</name>
</gene>
<dbReference type="KEGG" id="ladl:NCTC12735_01177"/>
<dbReference type="Proteomes" id="UP000281170">
    <property type="component" value="Plasmid 18"/>
</dbReference>
<dbReference type="PANTHER" id="PTHR30255:SF2">
    <property type="entry name" value="SINGLE-STRANDED-DNA-SPECIFIC EXONUCLEASE RECJ"/>
    <property type="match status" value="1"/>
</dbReference>
<evidence type="ECO:0000256" key="5">
    <source>
        <dbReference type="ARBA" id="ARBA00022839"/>
    </source>
</evidence>
<keyword evidence="3" id="KW-0540">Nuclease</keyword>
<evidence type="ECO:0000256" key="3">
    <source>
        <dbReference type="ARBA" id="ARBA00022722"/>
    </source>
</evidence>
<accession>A0A0W0R4D5</accession>
<dbReference type="InterPro" id="IPR003156">
    <property type="entry name" value="DHHA1_dom"/>
</dbReference>
<evidence type="ECO:0000313" key="12">
    <source>
        <dbReference type="Proteomes" id="UP000054859"/>
    </source>
</evidence>
<evidence type="ECO:0000259" key="8">
    <source>
        <dbReference type="Pfam" id="PF02272"/>
    </source>
</evidence>
<evidence type="ECO:0000256" key="4">
    <source>
        <dbReference type="ARBA" id="ARBA00022801"/>
    </source>
</evidence>
<dbReference type="Pfam" id="PF02272">
    <property type="entry name" value="DHHA1"/>
    <property type="match status" value="1"/>
</dbReference>
<evidence type="ECO:0000256" key="2">
    <source>
        <dbReference type="ARBA" id="ARBA00019841"/>
    </source>
</evidence>
<keyword evidence="6" id="KW-0175">Coiled coil</keyword>
<dbReference type="GO" id="GO:0008409">
    <property type="term" value="F:5'-3' exonuclease activity"/>
    <property type="evidence" value="ECO:0007669"/>
    <property type="project" value="InterPro"/>
</dbReference>
<dbReference type="Pfam" id="PF01368">
    <property type="entry name" value="DHH"/>
    <property type="match status" value="1"/>
</dbReference>
<geneLocation type="plasmid" evidence="11 13">
    <name>18</name>
</geneLocation>
<name>A0A0W0R4D5_9GAMM</name>
<dbReference type="InterPro" id="IPR051673">
    <property type="entry name" value="SSDNA_exonuclease_RecJ"/>
</dbReference>
<evidence type="ECO:0000256" key="6">
    <source>
        <dbReference type="SAM" id="Coils"/>
    </source>
</evidence>
<dbReference type="InterPro" id="IPR041122">
    <property type="entry name" value="RecJ_OB"/>
</dbReference>
<feature type="domain" description="DDH" evidence="7">
    <location>
        <begin position="69"/>
        <end position="229"/>
    </location>
</feature>
<keyword evidence="11" id="KW-0614">Plasmid</keyword>
<dbReference type="GO" id="GO:0003676">
    <property type="term" value="F:nucleic acid binding"/>
    <property type="evidence" value="ECO:0007669"/>
    <property type="project" value="InterPro"/>
</dbReference>
<evidence type="ECO:0000313" key="10">
    <source>
        <dbReference type="EMBL" id="KTC65923.1"/>
    </source>
</evidence>
<dbReference type="FunFam" id="3.90.1640.30:FF:000001">
    <property type="entry name" value="Single-stranded-DNA-specific exonuclease RecJ"/>
    <property type="match status" value="1"/>
</dbReference>
<feature type="domain" description="RecJ OB" evidence="9">
    <location>
        <begin position="469"/>
        <end position="572"/>
    </location>
</feature>
<dbReference type="SUPFAM" id="SSF64182">
    <property type="entry name" value="DHH phosphoesterases"/>
    <property type="match status" value="1"/>
</dbReference>
<evidence type="ECO:0000256" key="1">
    <source>
        <dbReference type="ARBA" id="ARBA00005915"/>
    </source>
</evidence>
<evidence type="ECO:0000313" key="13">
    <source>
        <dbReference type="Proteomes" id="UP000281170"/>
    </source>
</evidence>
<protein>
    <recommendedName>
        <fullName evidence="2">Single-stranded-DNA-specific exonuclease RecJ</fullName>
    </recommendedName>
</protein>
<feature type="coiled-coil region" evidence="6">
    <location>
        <begin position="304"/>
        <end position="338"/>
    </location>
</feature>
<evidence type="ECO:0000259" key="9">
    <source>
        <dbReference type="Pfam" id="PF17768"/>
    </source>
</evidence>
<reference evidence="11 13" key="2">
    <citation type="submission" date="2018-12" db="EMBL/GenBank/DDBJ databases">
        <authorList>
            <consortium name="Pathogen Informatics"/>
        </authorList>
    </citation>
    <scope>NUCLEOTIDE SEQUENCE [LARGE SCALE GENOMIC DNA]</scope>
    <source>
        <strain evidence="11 13">NCTC12735</strain>
        <plasmid evidence="13">18</plasmid>
    </source>
</reference>
<dbReference type="AlphaFoldDB" id="A0A0W0R4D5"/>
<dbReference type="InterPro" id="IPR038763">
    <property type="entry name" value="DHH_sf"/>
</dbReference>
<dbReference type="Gene3D" id="3.90.1640.30">
    <property type="match status" value="1"/>
</dbReference>
<dbReference type="InterPro" id="IPR001667">
    <property type="entry name" value="DDH_dom"/>
</dbReference>
<reference evidence="10 12" key="1">
    <citation type="submission" date="2015-11" db="EMBL/GenBank/DDBJ databases">
        <title>Identification of large and diverse effector repertoires of 38 Legionella species.</title>
        <authorList>
            <person name="Burstein D."/>
            <person name="Amaro F."/>
            <person name="Zusman T."/>
            <person name="Lifshitz Z."/>
            <person name="Cohen O."/>
            <person name="Gilbert J.A."/>
            <person name="Pupko T."/>
            <person name="Shuman H.A."/>
            <person name="Segal G."/>
        </authorList>
    </citation>
    <scope>NUCLEOTIDE SEQUENCE [LARGE SCALE GENOMIC DNA]</scope>
    <source>
        <strain evidence="10 12">1762-AUS-E</strain>
    </source>
</reference>
<evidence type="ECO:0000259" key="7">
    <source>
        <dbReference type="Pfam" id="PF01368"/>
    </source>
</evidence>
<dbReference type="PANTHER" id="PTHR30255">
    <property type="entry name" value="SINGLE-STRANDED-DNA-SPECIFIC EXONUCLEASE RECJ"/>
    <property type="match status" value="1"/>
</dbReference>
<organism evidence="10 12">
    <name type="scientific">Legionella adelaidensis</name>
    <dbReference type="NCBI Taxonomy" id="45056"/>
    <lineage>
        <taxon>Bacteria</taxon>
        <taxon>Pseudomonadati</taxon>
        <taxon>Pseudomonadota</taxon>
        <taxon>Gammaproteobacteria</taxon>
        <taxon>Legionellales</taxon>
        <taxon>Legionellaceae</taxon>
        <taxon>Legionella</taxon>
    </lineage>
</organism>
<keyword evidence="12" id="KW-1185">Reference proteome</keyword>
<evidence type="ECO:0000313" key="11">
    <source>
        <dbReference type="EMBL" id="VEH85543.1"/>
    </source>
</evidence>
<dbReference type="EMBL" id="LR134427">
    <property type="protein sequence ID" value="VEH85543.1"/>
    <property type="molecule type" value="Genomic_DNA"/>
</dbReference>
<dbReference type="Proteomes" id="UP000054859">
    <property type="component" value="Unassembled WGS sequence"/>
</dbReference>
<feature type="domain" description="DHHA1" evidence="8">
    <location>
        <begin position="359"/>
        <end position="450"/>
    </location>
</feature>
<comment type="similarity">
    <text evidence="1">Belongs to the RecJ family.</text>
</comment>
<dbReference type="NCBIfam" id="TIGR00644">
    <property type="entry name" value="recJ"/>
    <property type="match status" value="1"/>
</dbReference>
<dbReference type="Pfam" id="PF17768">
    <property type="entry name" value="RecJ_OB"/>
    <property type="match status" value="1"/>
</dbReference>
<dbReference type="GO" id="GO:0006310">
    <property type="term" value="P:DNA recombination"/>
    <property type="evidence" value="ECO:0007669"/>
    <property type="project" value="InterPro"/>
</dbReference>
<keyword evidence="4 11" id="KW-0378">Hydrolase</keyword>
<dbReference type="InterPro" id="IPR004610">
    <property type="entry name" value="RecJ"/>
</dbReference>
<sequence length="579" mass="63798">MLIKQRPRQENMPLFTSLHPVLRRIFLSRGIIEEKELDKSFKSLLSFHTLKDIDKAARRLEIAIRQQQRVLIVGDFDADGATSTALAVSALRTLGAKHVEFLVPNRFEFGYGLTPAIIEVAKKWHPHLIITVDNGIASVEGIDVANEEGIDVLVTDHHLPGEVLPKACAIVNPNQPGDDFVSKSIAGVGVIFYVMLALRRQLSSTNWFIESQIEEPNMSQFLDLVALGTVADVVSLDQNNRILVKQGVNRIRQGLCRPGIKALAEIACKNLAQLRETDLGFSIAPRLNAAGRLDDMSLGIECLLAENLGKAKELASRLDELNIERRKIEAEMKDQALIALDKLSFSVNAKPTDLPIALCLVDASWHQGVIGILAGRLKDRFHRPVIAFAQVNEEEMKGSARSVSGLNIRDILAAIDKDQPGLITKFGGHAMAAGLSIKSCAFSLFQQAFVDEVSKHLNLSQCEGELLSDGPLEAADFNLQLAQLIQEAGPWGAQFPEPLFDNIFEILDQRIVGQQHLKLTLVHKEGGEALDAIAFNVDKAAWPNHRAKYVHAAYKLDINEYQGRVKLQLIITSMVVVSA</sequence>
<dbReference type="PATRIC" id="fig|45056.6.peg.601"/>
<proteinExistence type="inferred from homology"/>
<dbReference type="Gene3D" id="3.10.310.30">
    <property type="match status" value="1"/>
</dbReference>
<dbReference type="STRING" id="45056.Lade_0581"/>
<keyword evidence="5 10" id="KW-0269">Exonuclease</keyword>